<dbReference type="GeneID" id="19137965"/>
<proteinExistence type="predicted"/>
<dbReference type="InterPro" id="IPR027796">
    <property type="entry name" value="OTT_1508_deam-like"/>
</dbReference>
<organism evidence="1 2">
    <name type="scientific">Cochliobolus sativus (strain ND90Pr / ATCC 201652)</name>
    <name type="common">Common root rot and spot blotch fungus</name>
    <name type="synonym">Bipolaris sorokiniana</name>
    <dbReference type="NCBI Taxonomy" id="665912"/>
    <lineage>
        <taxon>Eukaryota</taxon>
        <taxon>Fungi</taxon>
        <taxon>Dikarya</taxon>
        <taxon>Ascomycota</taxon>
        <taxon>Pezizomycotina</taxon>
        <taxon>Dothideomycetes</taxon>
        <taxon>Pleosporomycetidae</taxon>
        <taxon>Pleosporales</taxon>
        <taxon>Pleosporineae</taxon>
        <taxon>Pleosporaceae</taxon>
        <taxon>Bipolaris</taxon>
    </lineage>
</organism>
<dbReference type="OrthoDB" id="4851849at2759"/>
<dbReference type="PANTHER" id="PTHR42037">
    <property type="match status" value="1"/>
</dbReference>
<dbReference type="PANTHER" id="PTHR42037:SF1">
    <property type="match status" value="1"/>
</dbReference>
<dbReference type="KEGG" id="bsc:COCSADRAFT_34956"/>
<reference evidence="2" key="2">
    <citation type="journal article" date="2013" name="PLoS Genet.">
        <title>Comparative genome structure, secondary metabolite, and effector coding capacity across Cochliobolus pathogens.</title>
        <authorList>
            <person name="Condon B.J."/>
            <person name="Leng Y."/>
            <person name="Wu D."/>
            <person name="Bushley K.E."/>
            <person name="Ohm R.A."/>
            <person name="Otillar R."/>
            <person name="Martin J."/>
            <person name="Schackwitz W."/>
            <person name="Grimwood J."/>
            <person name="MohdZainudin N."/>
            <person name="Xue C."/>
            <person name="Wang R."/>
            <person name="Manning V.A."/>
            <person name="Dhillon B."/>
            <person name="Tu Z.J."/>
            <person name="Steffenson B.J."/>
            <person name="Salamov A."/>
            <person name="Sun H."/>
            <person name="Lowry S."/>
            <person name="LaButti K."/>
            <person name="Han J."/>
            <person name="Copeland A."/>
            <person name="Lindquist E."/>
            <person name="Barry K."/>
            <person name="Schmutz J."/>
            <person name="Baker S.E."/>
            <person name="Ciuffetti L.M."/>
            <person name="Grigoriev I.V."/>
            <person name="Zhong S."/>
            <person name="Turgeon B.G."/>
        </authorList>
    </citation>
    <scope>NUCLEOTIDE SEQUENCE [LARGE SCALE GENOMIC DNA]</scope>
    <source>
        <strain evidence="2">ND90Pr / ATCC 201652</strain>
    </source>
</reference>
<evidence type="ECO:0000313" key="1">
    <source>
        <dbReference type="EMBL" id="EMD66432.1"/>
    </source>
</evidence>
<dbReference type="Pfam" id="PF14441">
    <property type="entry name" value="OTT_1508_deam"/>
    <property type="match status" value="1"/>
</dbReference>
<dbReference type="AlphaFoldDB" id="M2TC78"/>
<dbReference type="eggNOG" id="ENOG502RXAF">
    <property type="taxonomic scope" value="Eukaryota"/>
</dbReference>
<dbReference type="RefSeq" id="XP_007697541.1">
    <property type="nucleotide sequence ID" value="XM_007699351.1"/>
</dbReference>
<accession>M2TC78</accession>
<protein>
    <submittedName>
        <fullName evidence="1">Uncharacterized protein</fullName>
    </submittedName>
</protein>
<gene>
    <name evidence="1" type="ORF">COCSADRAFT_34956</name>
</gene>
<evidence type="ECO:0000313" key="2">
    <source>
        <dbReference type="Proteomes" id="UP000016934"/>
    </source>
</evidence>
<dbReference type="Proteomes" id="UP000016934">
    <property type="component" value="Unassembled WGS sequence"/>
</dbReference>
<reference evidence="1 2" key="1">
    <citation type="journal article" date="2012" name="PLoS Pathog.">
        <title>Diverse lifestyles and strategies of plant pathogenesis encoded in the genomes of eighteen Dothideomycetes fungi.</title>
        <authorList>
            <person name="Ohm R.A."/>
            <person name="Feau N."/>
            <person name="Henrissat B."/>
            <person name="Schoch C.L."/>
            <person name="Horwitz B.A."/>
            <person name="Barry K.W."/>
            <person name="Condon B.J."/>
            <person name="Copeland A.C."/>
            <person name="Dhillon B."/>
            <person name="Glaser F."/>
            <person name="Hesse C.N."/>
            <person name="Kosti I."/>
            <person name="LaButti K."/>
            <person name="Lindquist E.A."/>
            <person name="Lucas S."/>
            <person name="Salamov A.A."/>
            <person name="Bradshaw R.E."/>
            <person name="Ciuffetti L."/>
            <person name="Hamelin R.C."/>
            <person name="Kema G.H.J."/>
            <person name="Lawrence C."/>
            <person name="Scott J.A."/>
            <person name="Spatafora J.W."/>
            <person name="Turgeon B.G."/>
            <person name="de Wit P.J.G.M."/>
            <person name="Zhong S."/>
            <person name="Goodwin S.B."/>
            <person name="Grigoriev I.V."/>
        </authorList>
    </citation>
    <scope>NUCLEOTIDE SEQUENCE [LARGE SCALE GENOMIC DNA]</scope>
    <source>
        <strain evidence="2">ND90Pr / ATCC 201652</strain>
    </source>
</reference>
<dbReference type="HOGENOM" id="CLU_013219_0_0_1"/>
<keyword evidence="2" id="KW-1185">Reference proteome</keyword>
<name>M2TC78_COCSN</name>
<dbReference type="EMBL" id="KB445640">
    <property type="protein sequence ID" value="EMD66432.1"/>
    <property type="molecule type" value="Genomic_DNA"/>
</dbReference>
<dbReference type="OMA" id="CASKDAC"/>
<sequence length="684" mass="77333">MWWLDRFSPNMFTCSPPPAVICAENIALLYLLHPVPVPPSCNEIKKPPFRQGSYSLSFVQERELASTLAFLSNTKDDPNHIPALCVEENPNLVSLNVVVAVNKKNGEDGNEVLQKIKQSLEKIFTILSEFSEERDNNRAIEHQIFNAIISICSHRILSRLRFMATKRGTPRQPLRVILGEAINSLKQVNHQTLNSLPFSLFTERAKDVVRLADAWVKHQKLAELGNLVEGIHQLKQTRDLQALLDSIPNRAMDPSSRQNLFNIIKKVSRYREAARFLYRTAKKIPLLRRAKVVIASLPKEVFDRVSDENCTPQLTSTISRMNTNCQGPVVRHLCRLLNTSGPQLNDQFADQTRKMMREAKIHAEIQLVFHYELNVSRLPPRVVCSSKDACFLCNAFILMHGKMHTPRYHGRLYPGWRLPSMSDLNDLDIRLNSALEDQIKDSLKTLLSRQKKTMYPDPNESTLLTLPLSTSTLRTPALVEVIEWEKASAKSSLVNDTARLRERTISPKDRSSVSLAECIGTVPSALGSRSAITVEDDELPKISLSDQAATQLSAQCSHQTTRHEVITCETEELIQGMSQARSVIACEPQFHTTDELEIHIEHIAEMLVPGANRSDLEIAYSIEWLSVEKAKELLEHKEATIVDIEALQCGAWHTIDCHDDILIMARGTLVRITPRNEKQREGRG</sequence>